<dbReference type="InterPro" id="IPR036116">
    <property type="entry name" value="FN3_sf"/>
</dbReference>
<dbReference type="SUPFAM" id="SSF48726">
    <property type="entry name" value="Immunoglobulin"/>
    <property type="match status" value="4"/>
</dbReference>
<dbReference type="CDD" id="cd00063">
    <property type="entry name" value="FN3"/>
    <property type="match status" value="1"/>
</dbReference>
<dbReference type="PROSITE" id="PS50835">
    <property type="entry name" value="IG_LIKE"/>
    <property type="match status" value="2"/>
</dbReference>
<evidence type="ECO:0000256" key="2">
    <source>
        <dbReference type="ARBA" id="ARBA00023136"/>
    </source>
</evidence>
<organism evidence="9 10">
    <name type="scientific">Mytilus edulis</name>
    <name type="common">Blue mussel</name>
    <dbReference type="NCBI Taxonomy" id="6550"/>
    <lineage>
        <taxon>Eukaryota</taxon>
        <taxon>Metazoa</taxon>
        <taxon>Spiralia</taxon>
        <taxon>Lophotrochozoa</taxon>
        <taxon>Mollusca</taxon>
        <taxon>Bivalvia</taxon>
        <taxon>Autobranchia</taxon>
        <taxon>Pteriomorphia</taxon>
        <taxon>Mytilida</taxon>
        <taxon>Mytiloidea</taxon>
        <taxon>Mytilidae</taxon>
        <taxon>Mytilinae</taxon>
        <taxon>Mytilus</taxon>
    </lineage>
</organism>
<keyword evidence="3" id="KW-1015">Disulfide bond</keyword>
<dbReference type="AlphaFoldDB" id="A0A8S3QSP7"/>
<evidence type="ECO:0000256" key="1">
    <source>
        <dbReference type="ARBA" id="ARBA00004479"/>
    </source>
</evidence>
<keyword evidence="6" id="KW-1133">Transmembrane helix</keyword>
<dbReference type="GO" id="GO:0098609">
    <property type="term" value="P:cell-cell adhesion"/>
    <property type="evidence" value="ECO:0007669"/>
    <property type="project" value="TreeGrafter"/>
</dbReference>
<feature type="domain" description="Fibronectin type-III" evidence="8">
    <location>
        <begin position="412"/>
        <end position="509"/>
    </location>
</feature>
<dbReference type="PANTHER" id="PTHR11640">
    <property type="entry name" value="NEPHRIN"/>
    <property type="match status" value="1"/>
</dbReference>
<dbReference type="InterPro" id="IPR036179">
    <property type="entry name" value="Ig-like_dom_sf"/>
</dbReference>
<dbReference type="Proteomes" id="UP000683360">
    <property type="component" value="Unassembled WGS sequence"/>
</dbReference>
<evidence type="ECO:0000256" key="3">
    <source>
        <dbReference type="ARBA" id="ARBA00023157"/>
    </source>
</evidence>
<feature type="domain" description="Ig-like" evidence="7">
    <location>
        <begin position="54"/>
        <end position="141"/>
    </location>
</feature>
<protein>
    <recommendedName>
        <fullName evidence="11">Nephrin/kirre</fullName>
    </recommendedName>
</protein>
<evidence type="ECO:0000259" key="7">
    <source>
        <dbReference type="PROSITE" id="PS50835"/>
    </source>
</evidence>
<dbReference type="GO" id="GO:0050839">
    <property type="term" value="F:cell adhesion molecule binding"/>
    <property type="evidence" value="ECO:0007669"/>
    <property type="project" value="TreeGrafter"/>
</dbReference>
<evidence type="ECO:0000313" key="10">
    <source>
        <dbReference type="Proteomes" id="UP000683360"/>
    </source>
</evidence>
<dbReference type="InterPro" id="IPR007110">
    <property type="entry name" value="Ig-like_dom"/>
</dbReference>
<evidence type="ECO:0000256" key="6">
    <source>
        <dbReference type="SAM" id="Phobius"/>
    </source>
</evidence>
<proteinExistence type="predicted"/>
<dbReference type="SUPFAM" id="SSF49265">
    <property type="entry name" value="Fibronectin type III"/>
    <property type="match status" value="1"/>
</dbReference>
<evidence type="ECO:0000256" key="5">
    <source>
        <dbReference type="ARBA" id="ARBA00023319"/>
    </source>
</evidence>
<dbReference type="InterPro" id="IPR013783">
    <property type="entry name" value="Ig-like_fold"/>
</dbReference>
<reference evidence="9" key="1">
    <citation type="submission" date="2021-03" db="EMBL/GenBank/DDBJ databases">
        <authorList>
            <person name="Bekaert M."/>
        </authorList>
    </citation>
    <scope>NUCLEOTIDE SEQUENCE</scope>
</reference>
<sequence length="699" mass="78244">MHGKFNVTGNFSNGEYVLVITNVTTADQGDYTCDIVVDGKPLQHTVQLKLEQPPKQMAIQGSDNVDQVHGTEGQLITLTCTVKNGHPGETLLWASNGTVVKVGGPRILILDWFAKRSDHLQNYTCMANNSAIQEPLKRTVQLDIAYNPVLSTNGSNEIKSLEGQSLYVTCDQSSNPPPSELKWWHIDVNGIKRLFSNSHPPSVHIDYNNYTENENRNELLCVANGNPDTYTFSRWEHKSEFGEPIRFIDGYTNGSLVLPATRTKSYQDSGFYVCTVSNGVPDTHGQVNQSNDAFLSVRGKPVFLESSKRIFYGIIDEPTYIRLEVYSVPKVTDIQLKDINGVPLNRQREAVITDEPALLRLRFHNTLVKSSGYLLKIQFSTFSENDVGKYTMDIGNSYGKDTTNFTIQAASPPRIPVNFSVTPLVNDVFVNWLKNFDGGLEQTFFIEYQVEGNINWISVKSLNSSASAELSWQISGLLSTQTYFFRMFARNALGESNKTAIRIIQMKGKEKGMFTIFAVISSTGVVFIILLPAVICICIRNRCSGEVSGNRPRTITTDGPSIYDEIPSDHIPENFVPTYTNEPNDESGPTIRVERQLETNSDVFISGSEVHQVNDDYLEPWVKRQSVSDSCGSGSDVCETITYYLHPNVKRLSVWESVSCNSGSDINQVNNDYLHPYVSLQPNWKEISKAEGLYMQQIQ</sequence>
<keyword evidence="10" id="KW-1185">Reference proteome</keyword>
<dbReference type="PROSITE" id="PS50853">
    <property type="entry name" value="FN3"/>
    <property type="match status" value="1"/>
</dbReference>
<keyword evidence="4" id="KW-0325">Glycoprotein</keyword>
<evidence type="ECO:0000259" key="8">
    <source>
        <dbReference type="PROSITE" id="PS50853"/>
    </source>
</evidence>
<dbReference type="CDD" id="cd00096">
    <property type="entry name" value="Ig"/>
    <property type="match status" value="1"/>
</dbReference>
<dbReference type="EMBL" id="CAJPWZ010000693">
    <property type="protein sequence ID" value="CAG2198676.1"/>
    <property type="molecule type" value="Genomic_DNA"/>
</dbReference>
<feature type="transmembrane region" description="Helical" evidence="6">
    <location>
        <begin position="512"/>
        <end position="535"/>
    </location>
</feature>
<feature type="domain" description="Ig-like" evidence="7">
    <location>
        <begin position="148"/>
        <end position="296"/>
    </location>
</feature>
<evidence type="ECO:0008006" key="11">
    <source>
        <dbReference type="Google" id="ProtNLM"/>
    </source>
</evidence>
<dbReference type="InterPro" id="IPR003961">
    <property type="entry name" value="FN3_dom"/>
</dbReference>
<evidence type="ECO:0000256" key="4">
    <source>
        <dbReference type="ARBA" id="ARBA00023180"/>
    </source>
</evidence>
<accession>A0A8S3QSP7</accession>
<keyword evidence="2 6" id="KW-0472">Membrane</keyword>
<keyword evidence="5" id="KW-0393">Immunoglobulin domain</keyword>
<keyword evidence="6" id="KW-0812">Transmembrane</keyword>
<dbReference type="GO" id="GO:0005911">
    <property type="term" value="C:cell-cell junction"/>
    <property type="evidence" value="ECO:0007669"/>
    <property type="project" value="TreeGrafter"/>
</dbReference>
<dbReference type="SMART" id="SM00060">
    <property type="entry name" value="FN3"/>
    <property type="match status" value="1"/>
</dbReference>
<dbReference type="GO" id="GO:0005886">
    <property type="term" value="C:plasma membrane"/>
    <property type="evidence" value="ECO:0007669"/>
    <property type="project" value="TreeGrafter"/>
</dbReference>
<evidence type="ECO:0000313" key="9">
    <source>
        <dbReference type="EMBL" id="CAG2198676.1"/>
    </source>
</evidence>
<dbReference type="OrthoDB" id="6161220at2759"/>
<dbReference type="Gene3D" id="2.60.40.10">
    <property type="entry name" value="Immunoglobulins"/>
    <property type="match status" value="4"/>
</dbReference>
<dbReference type="PANTHER" id="PTHR11640:SF158">
    <property type="entry name" value="V-SET AND IMMUNOGLOBULIN DOMAIN-CONTAINING PROTEIN 10-LIKE 2"/>
    <property type="match status" value="1"/>
</dbReference>
<comment type="caution">
    <text evidence="9">The sequence shown here is derived from an EMBL/GenBank/DDBJ whole genome shotgun (WGS) entry which is preliminary data.</text>
</comment>
<comment type="subcellular location">
    <subcellularLocation>
        <location evidence="1">Membrane</location>
        <topology evidence="1">Single-pass type I membrane protein</topology>
    </subcellularLocation>
</comment>
<name>A0A8S3QSP7_MYTED</name>
<dbReference type="InterPro" id="IPR051275">
    <property type="entry name" value="Cell_adhesion_signaling"/>
</dbReference>
<gene>
    <name evidence="9" type="ORF">MEDL_13414</name>
</gene>